<feature type="transmembrane region" description="Helical" evidence="8">
    <location>
        <begin position="161"/>
        <end position="178"/>
    </location>
</feature>
<feature type="transmembrane region" description="Helical" evidence="8">
    <location>
        <begin position="12"/>
        <end position="34"/>
    </location>
</feature>
<feature type="transmembrane region" description="Helical" evidence="8">
    <location>
        <begin position="321"/>
        <end position="338"/>
    </location>
</feature>
<proteinExistence type="inferred from homology"/>
<dbReference type="Gene3D" id="1.20.1740.10">
    <property type="entry name" value="Amino acid/polyamine transporter I"/>
    <property type="match status" value="1"/>
</dbReference>
<dbReference type="NCBIfam" id="TIGR00912">
    <property type="entry name" value="2A0309"/>
    <property type="match status" value="1"/>
</dbReference>
<sequence>MAKFHQSSKETISSYQAFALIHSTMFGGVGILTLPRDVSEAAGENGIYTVLISGLIIIGVTYIISRLISRFPRETLVQFVPEILGSSKKSKLGQVLSIPFVLVPALLWLISICSVARLFAEALHTAALTQTPIEVIILSLVAVSAIAAGANPVVVARLNELFFPLKFFTVFFLITALLTRGEVTNLLPLFQVDWKSVLHAVIVSAFAYSGYETIFIFGGYYQKPKQTFTVLSLAVASITIVYWLSFIAVNSVFGVEEVKRLTWPGIELIKVIENPGIVLERMESATLSIWAASVFVAMTNLFTALVQVFKHFFAMKEKTTRRIPWLFLPVTYVIAMYPDSVQDVFRYTGWVGLFGFATSLLIPGILLLIAVIRKKRGADSCETTSAS</sequence>
<feature type="transmembrane region" description="Helical" evidence="8">
    <location>
        <begin position="95"/>
        <end position="120"/>
    </location>
</feature>
<comment type="subcellular location">
    <subcellularLocation>
        <location evidence="1">Membrane</location>
        <topology evidence="1">Multi-pass membrane protein</topology>
    </subcellularLocation>
</comment>
<dbReference type="Pfam" id="PF03845">
    <property type="entry name" value="Spore_permease"/>
    <property type="match status" value="1"/>
</dbReference>
<evidence type="ECO:0000313" key="9">
    <source>
        <dbReference type="EMBL" id="MBA4494766.1"/>
    </source>
</evidence>
<keyword evidence="5 8" id="KW-0812">Transmembrane</keyword>
<feature type="transmembrane region" description="Helical" evidence="8">
    <location>
        <begin position="132"/>
        <end position="154"/>
    </location>
</feature>
<evidence type="ECO:0000313" key="10">
    <source>
        <dbReference type="Proteomes" id="UP000535491"/>
    </source>
</evidence>
<dbReference type="GO" id="GO:0016020">
    <property type="term" value="C:membrane"/>
    <property type="evidence" value="ECO:0007669"/>
    <property type="project" value="UniProtKB-SubCell"/>
</dbReference>
<accession>A0A7W1WRK7</accession>
<dbReference type="InterPro" id="IPR004761">
    <property type="entry name" value="Spore_GerAB"/>
</dbReference>
<keyword evidence="10" id="KW-1185">Reference proteome</keyword>
<reference evidence="9 10" key="1">
    <citation type="submission" date="2020-07" db="EMBL/GenBank/DDBJ databases">
        <authorList>
            <person name="Feng H."/>
        </authorList>
    </citation>
    <scope>NUCLEOTIDE SEQUENCE [LARGE SCALE GENOMIC DNA]</scope>
    <source>
        <strain evidence="10">s-10</strain>
    </source>
</reference>
<keyword evidence="3" id="KW-0813">Transport</keyword>
<dbReference type="PANTHER" id="PTHR34975:SF2">
    <property type="entry name" value="SPORE GERMINATION PROTEIN A2"/>
    <property type="match status" value="1"/>
</dbReference>
<dbReference type="GO" id="GO:0009847">
    <property type="term" value="P:spore germination"/>
    <property type="evidence" value="ECO:0007669"/>
    <property type="project" value="InterPro"/>
</dbReference>
<dbReference type="PANTHER" id="PTHR34975">
    <property type="entry name" value="SPORE GERMINATION PROTEIN A2"/>
    <property type="match status" value="1"/>
</dbReference>
<dbReference type="AlphaFoldDB" id="A0A7W1WRK7"/>
<feature type="transmembrane region" description="Helical" evidence="8">
    <location>
        <begin position="198"/>
        <end position="221"/>
    </location>
</feature>
<evidence type="ECO:0000256" key="2">
    <source>
        <dbReference type="ARBA" id="ARBA00007998"/>
    </source>
</evidence>
<evidence type="ECO:0000256" key="5">
    <source>
        <dbReference type="ARBA" id="ARBA00022692"/>
    </source>
</evidence>
<keyword evidence="7 8" id="KW-0472">Membrane</keyword>
<evidence type="ECO:0000256" key="4">
    <source>
        <dbReference type="ARBA" id="ARBA00022544"/>
    </source>
</evidence>
<name>A0A7W1WRK7_9BACL</name>
<evidence type="ECO:0000256" key="3">
    <source>
        <dbReference type="ARBA" id="ARBA00022448"/>
    </source>
</evidence>
<evidence type="ECO:0000256" key="6">
    <source>
        <dbReference type="ARBA" id="ARBA00022989"/>
    </source>
</evidence>
<keyword evidence="4" id="KW-0309">Germination</keyword>
<comment type="caution">
    <text evidence="9">The sequence shown here is derived from an EMBL/GenBank/DDBJ whole genome shotgun (WGS) entry which is preliminary data.</text>
</comment>
<organism evidence="9 10">
    <name type="scientific">Paenactinomyces guangxiensis</name>
    <dbReference type="NCBI Taxonomy" id="1490290"/>
    <lineage>
        <taxon>Bacteria</taxon>
        <taxon>Bacillati</taxon>
        <taxon>Bacillota</taxon>
        <taxon>Bacilli</taxon>
        <taxon>Bacillales</taxon>
        <taxon>Thermoactinomycetaceae</taxon>
        <taxon>Paenactinomyces</taxon>
    </lineage>
</organism>
<dbReference type="EMBL" id="JACEIQ010000009">
    <property type="protein sequence ID" value="MBA4494766.1"/>
    <property type="molecule type" value="Genomic_DNA"/>
</dbReference>
<gene>
    <name evidence="9" type="ORF">H1191_10660</name>
</gene>
<feature type="transmembrane region" description="Helical" evidence="8">
    <location>
        <begin position="289"/>
        <end position="309"/>
    </location>
</feature>
<feature type="transmembrane region" description="Helical" evidence="8">
    <location>
        <begin position="46"/>
        <end position="64"/>
    </location>
</feature>
<evidence type="ECO:0000256" key="8">
    <source>
        <dbReference type="SAM" id="Phobius"/>
    </source>
</evidence>
<evidence type="ECO:0000256" key="1">
    <source>
        <dbReference type="ARBA" id="ARBA00004141"/>
    </source>
</evidence>
<protein>
    <submittedName>
        <fullName evidence="9">Endospore germination permease</fullName>
    </submittedName>
</protein>
<evidence type="ECO:0000256" key="7">
    <source>
        <dbReference type="ARBA" id="ARBA00023136"/>
    </source>
</evidence>
<dbReference type="RefSeq" id="WP_181751999.1">
    <property type="nucleotide sequence ID" value="NZ_JACEIQ010000009.1"/>
</dbReference>
<comment type="similarity">
    <text evidence="2">Belongs to the amino acid-polyamine-organocation (APC) superfamily. Spore germination protein (SGP) (TC 2.A.3.9) family.</text>
</comment>
<feature type="transmembrane region" description="Helical" evidence="8">
    <location>
        <begin position="350"/>
        <end position="372"/>
    </location>
</feature>
<keyword evidence="6 8" id="KW-1133">Transmembrane helix</keyword>
<dbReference type="Proteomes" id="UP000535491">
    <property type="component" value="Unassembled WGS sequence"/>
</dbReference>
<feature type="transmembrane region" description="Helical" evidence="8">
    <location>
        <begin position="228"/>
        <end position="253"/>
    </location>
</feature>